<keyword evidence="1" id="KW-0175">Coiled coil</keyword>
<accession>A0A1V9FKF8</accession>
<name>A0A1V9FKF8_9BACT</name>
<evidence type="ECO:0000313" key="3">
    <source>
        <dbReference type="Proteomes" id="UP000192796"/>
    </source>
</evidence>
<sequence>MLWSQMVSAQDKRPSVDSIINIPSAYYSKIENKYEGLEDRVTKQTEKYLQRLFNREKRLQRKLAKIDSTGAKQLFANSEKQYAQMMDKIKSTSSKVSGNSGAYIPMLDSVKTSLAFLGQNSSLLSQSKEVQEKLKGSLSKVDQLQGKLQQSEQVKAFIQQRKQQIKESLSKYTNLPKGITNEFDGYKKEAYYYQAQMKEYKEALNDPGKMIEKGLTLLNKLPAFTQFMKQHSELASLFRLPDNYGTPQSLAGLQTRAQVQQQIQNQLASGGPNAQQYLQQNLQAAQSQLNTLKNKINNLGGSGSSGDMDLPNFKPNNQRTKTFWQRLEYGTNIQTAKNNFFPTTTDLGLSVGYKITDKSTIGVGASYKMGWGQDIKHIAITHQGMGLRSYLDIKLKGSFFASGGFEYNYQPMNADSLSSTSGMHWNEISSWQQSGLIGISKIVSIKSKFFKKTKLQLMWDFLSYQQVPRTQPVKFRVGYNF</sequence>
<dbReference type="EMBL" id="LVYD01000095">
    <property type="protein sequence ID" value="OQP58832.1"/>
    <property type="molecule type" value="Genomic_DNA"/>
</dbReference>
<reference evidence="2 3" key="1">
    <citation type="submission" date="2016-03" db="EMBL/GenBank/DDBJ databases">
        <title>Niastella vici sp. nov., isolated from farmland soil.</title>
        <authorList>
            <person name="Chen L."/>
            <person name="Wang D."/>
            <person name="Yang S."/>
            <person name="Wang G."/>
        </authorList>
    </citation>
    <scope>NUCLEOTIDE SEQUENCE [LARGE SCALE GENOMIC DNA]</scope>
    <source>
        <strain evidence="2 3">DJ57</strain>
    </source>
</reference>
<evidence type="ECO:0000256" key="1">
    <source>
        <dbReference type="SAM" id="Coils"/>
    </source>
</evidence>
<feature type="coiled-coil region" evidence="1">
    <location>
        <begin position="141"/>
        <end position="168"/>
    </location>
</feature>
<dbReference type="AlphaFoldDB" id="A0A1V9FKF8"/>
<proteinExistence type="predicted"/>
<protein>
    <submittedName>
        <fullName evidence="2">Uncharacterized protein</fullName>
    </submittedName>
</protein>
<organism evidence="2 3">
    <name type="scientific">Niastella vici</name>
    <dbReference type="NCBI Taxonomy" id="1703345"/>
    <lineage>
        <taxon>Bacteria</taxon>
        <taxon>Pseudomonadati</taxon>
        <taxon>Bacteroidota</taxon>
        <taxon>Chitinophagia</taxon>
        <taxon>Chitinophagales</taxon>
        <taxon>Chitinophagaceae</taxon>
        <taxon>Niastella</taxon>
    </lineage>
</organism>
<feature type="coiled-coil region" evidence="1">
    <location>
        <begin position="275"/>
        <end position="302"/>
    </location>
</feature>
<dbReference type="Proteomes" id="UP000192796">
    <property type="component" value="Unassembled WGS sequence"/>
</dbReference>
<feature type="coiled-coil region" evidence="1">
    <location>
        <begin position="27"/>
        <end position="69"/>
    </location>
</feature>
<keyword evidence="3" id="KW-1185">Reference proteome</keyword>
<comment type="caution">
    <text evidence="2">The sequence shown here is derived from an EMBL/GenBank/DDBJ whole genome shotgun (WGS) entry which is preliminary data.</text>
</comment>
<evidence type="ECO:0000313" key="2">
    <source>
        <dbReference type="EMBL" id="OQP58832.1"/>
    </source>
</evidence>
<gene>
    <name evidence="2" type="ORF">A3860_39365</name>
</gene>